<reference evidence="1 2" key="1">
    <citation type="submission" date="2019-02" db="EMBL/GenBank/DDBJ databases">
        <title>Dyella amyloliquefaciens sp. nov., isolated from forest soil.</title>
        <authorList>
            <person name="Gao Z.-H."/>
            <person name="Qiu L.-H."/>
        </authorList>
    </citation>
    <scope>NUCLEOTIDE SEQUENCE [LARGE SCALE GENOMIC DNA]</scope>
    <source>
        <strain evidence="1 2">KACC 12747</strain>
    </source>
</reference>
<evidence type="ECO:0000313" key="1">
    <source>
        <dbReference type="EMBL" id="TCI13622.1"/>
    </source>
</evidence>
<dbReference type="Proteomes" id="UP000291822">
    <property type="component" value="Unassembled WGS sequence"/>
</dbReference>
<dbReference type="AlphaFoldDB" id="A0A4R0YW57"/>
<dbReference type="Pfam" id="PF01963">
    <property type="entry name" value="TraB_PrgY_gumN"/>
    <property type="match status" value="1"/>
</dbReference>
<comment type="caution">
    <text evidence="1">The sequence shown here is derived from an EMBL/GenBank/DDBJ whole genome shotgun (WGS) entry which is preliminary data.</text>
</comment>
<dbReference type="EMBL" id="SJTG01000001">
    <property type="protein sequence ID" value="TCI13622.1"/>
    <property type="molecule type" value="Genomic_DNA"/>
</dbReference>
<proteinExistence type="predicted"/>
<dbReference type="CDD" id="cd14789">
    <property type="entry name" value="Tiki"/>
    <property type="match status" value="1"/>
</dbReference>
<protein>
    <submittedName>
        <fullName evidence="1">TraB/GumN family protein</fullName>
    </submittedName>
</protein>
<evidence type="ECO:0000313" key="2">
    <source>
        <dbReference type="Proteomes" id="UP000291822"/>
    </source>
</evidence>
<dbReference type="InterPro" id="IPR002816">
    <property type="entry name" value="TraB/PrgY/GumN_fam"/>
</dbReference>
<dbReference type="PANTHER" id="PTHR40590">
    <property type="entry name" value="CYTOPLASMIC PROTEIN-RELATED"/>
    <property type="match status" value="1"/>
</dbReference>
<gene>
    <name evidence="1" type="ORF">EZM97_10295</name>
</gene>
<dbReference type="PANTHER" id="PTHR40590:SF1">
    <property type="entry name" value="CYTOPLASMIC PROTEIN"/>
    <property type="match status" value="1"/>
</dbReference>
<accession>A0A4R0YW57</accession>
<dbReference type="InterPro" id="IPR047111">
    <property type="entry name" value="YbaP-like"/>
</dbReference>
<keyword evidence="2" id="KW-1185">Reference proteome</keyword>
<sequence length="295" mass="32189">MESITLNGFRRVVAAVLLLGLLVCTPAIARPALWVVRGDLGTVYLFGTVHLMPSDANWSSPELDKALEASQRLSIELIDDDAANMQAQVLKYGFSADGTLSSKLSLRDRDRLAKAADAARVPGGIATLDHMRPWLAAVTLSIAPLVQAGMDPALGVDRTLRKRMEAAGKPVDGLESAEQQLSMFANLSETLQLDFLRQTFDEVDQGPKKLRELIDAWRRGDVDTIAKIEDEDIRALSPELYEALLVNRNKAWAKTLATRLHEPGVSFVAVGAGHLAGPESVQKQLEKLGFTVQRL</sequence>
<organism evidence="1 2">
    <name type="scientific">Dyella soli</name>
    <dbReference type="NCBI Taxonomy" id="522319"/>
    <lineage>
        <taxon>Bacteria</taxon>
        <taxon>Pseudomonadati</taxon>
        <taxon>Pseudomonadota</taxon>
        <taxon>Gammaproteobacteria</taxon>
        <taxon>Lysobacterales</taxon>
        <taxon>Rhodanobacteraceae</taxon>
        <taxon>Dyella</taxon>
    </lineage>
</organism>
<name>A0A4R0YW57_9GAMM</name>